<dbReference type="KEGG" id="pcl:Pcal_0615"/>
<organism evidence="6 7">
    <name type="scientific">Pyrobaculum calidifontis (strain DSM 21063 / JCM 11548 / VA1)</name>
    <dbReference type="NCBI Taxonomy" id="410359"/>
    <lineage>
        <taxon>Archaea</taxon>
        <taxon>Thermoproteota</taxon>
        <taxon>Thermoprotei</taxon>
        <taxon>Thermoproteales</taxon>
        <taxon>Thermoproteaceae</taxon>
        <taxon>Pyrobaculum</taxon>
    </lineage>
</organism>
<dbReference type="InterPro" id="IPR029349">
    <property type="entry name" value="DUF4443"/>
</dbReference>
<dbReference type="RefSeq" id="WP_011849300.1">
    <property type="nucleotide sequence ID" value="NC_009073.1"/>
</dbReference>
<accession>A3MTS5</accession>
<reference evidence="6" key="1">
    <citation type="submission" date="2007-02" db="EMBL/GenBank/DDBJ databases">
        <title>Complete sequence of Pyrobaculum calidifontis JCM 11548.</title>
        <authorList>
            <consortium name="US DOE Joint Genome Institute"/>
            <person name="Copeland A."/>
            <person name="Lucas S."/>
            <person name="Lapidus A."/>
            <person name="Barry K."/>
            <person name="Glavina del Rio T."/>
            <person name="Dalin E."/>
            <person name="Tice H."/>
            <person name="Pitluck S."/>
            <person name="Chain P."/>
            <person name="Malfatti S."/>
            <person name="Shin M."/>
            <person name="Vergez L."/>
            <person name="Schmutz J."/>
            <person name="Larimer F."/>
            <person name="Land M."/>
            <person name="Hauser L."/>
            <person name="Kyrpides N."/>
            <person name="Mikhailova N."/>
            <person name="Cozen A.E."/>
            <person name="Fitz-Gibbon S.T."/>
            <person name="House C.H."/>
            <person name="Saltikov C."/>
            <person name="Lowe T.M."/>
            <person name="Richardson P."/>
        </authorList>
    </citation>
    <scope>NUCLEOTIDE SEQUENCE [LARGE SCALE GENOMIC DNA]</scope>
    <source>
        <strain evidence="6">JCM 11548</strain>
    </source>
</reference>
<evidence type="ECO:0000313" key="6">
    <source>
        <dbReference type="EMBL" id="ABO08042.1"/>
    </source>
</evidence>
<dbReference type="Gene3D" id="3.30.1360.30">
    <property type="entry name" value="GAD-like domain"/>
    <property type="match status" value="1"/>
</dbReference>
<dbReference type="AlphaFoldDB" id="A3MTS5"/>
<dbReference type="InterPro" id="IPR036388">
    <property type="entry name" value="WH-like_DNA-bd_sf"/>
</dbReference>
<name>A3MTS5_PYRCJ</name>
<dbReference type="GO" id="GO:0006412">
    <property type="term" value="P:translation"/>
    <property type="evidence" value="ECO:0007669"/>
    <property type="project" value="UniProtKB-KW"/>
</dbReference>
<evidence type="ECO:0000256" key="3">
    <source>
        <dbReference type="ARBA" id="ARBA00022840"/>
    </source>
</evidence>
<dbReference type="GO" id="GO:0005737">
    <property type="term" value="C:cytoplasm"/>
    <property type="evidence" value="ECO:0007669"/>
    <property type="project" value="InterPro"/>
</dbReference>
<dbReference type="Gene3D" id="1.10.10.10">
    <property type="entry name" value="Winged helix-like DNA-binding domain superfamily/Winged helix DNA-binding domain"/>
    <property type="match status" value="1"/>
</dbReference>
<keyword evidence="7" id="KW-1185">Reference proteome</keyword>
<evidence type="ECO:0000313" key="7">
    <source>
        <dbReference type="Proteomes" id="UP000001431"/>
    </source>
</evidence>
<dbReference type="InterPro" id="IPR004115">
    <property type="entry name" value="GAD-like_sf"/>
</dbReference>
<feature type="domain" description="DUF4443" evidence="5">
    <location>
        <begin position="103"/>
        <end position="177"/>
    </location>
</feature>
<dbReference type="EMBL" id="CP000561">
    <property type="protein sequence ID" value="ABO08042.1"/>
    <property type="molecule type" value="Genomic_DNA"/>
</dbReference>
<dbReference type="Proteomes" id="UP000001431">
    <property type="component" value="Chromosome"/>
</dbReference>
<dbReference type="OrthoDB" id="27734at2157"/>
<dbReference type="GO" id="GO:0004812">
    <property type="term" value="F:aminoacyl-tRNA ligase activity"/>
    <property type="evidence" value="ECO:0007669"/>
    <property type="project" value="InterPro"/>
</dbReference>
<dbReference type="eggNOG" id="arCOG02103">
    <property type="taxonomic scope" value="Archaea"/>
</dbReference>
<keyword evidence="3" id="KW-0067">ATP-binding</keyword>
<dbReference type="SUPFAM" id="SSF55261">
    <property type="entry name" value="GAD domain-like"/>
    <property type="match status" value="1"/>
</dbReference>
<dbReference type="Pfam" id="PF14544">
    <property type="entry name" value="DUF4443"/>
    <property type="match status" value="1"/>
</dbReference>
<keyword evidence="2" id="KW-0547">Nucleotide-binding</keyword>
<evidence type="ECO:0000256" key="2">
    <source>
        <dbReference type="ARBA" id="ARBA00022741"/>
    </source>
</evidence>
<keyword evidence="1" id="KW-0436">Ligase</keyword>
<dbReference type="HOGENOM" id="CLU_1393643_0_0_2"/>
<gene>
    <name evidence="6" type="ordered locus">Pcal_0615</name>
</gene>
<protein>
    <recommendedName>
        <fullName evidence="5">DUF4443 domain-containing protein</fullName>
    </recommendedName>
</protein>
<dbReference type="GeneID" id="4909718"/>
<evidence type="ECO:0000259" key="5">
    <source>
        <dbReference type="Pfam" id="PF14544"/>
    </source>
</evidence>
<sequence length="197" mass="21688">MRAAKTREVLYIQLLALLRTSPTPRGRRNLAEELKIGEGVARALLEAGRHLGHIYIMRGGAKITEAGDTFLRDIFATCKIGAVVPMNDAGKYLCGKRCLAFIIDDKIPNAVAMRDELVRLGACGALIVEKQEDLVLPPTYEKLRKYIPQLAENLSEHLSQGQSAVVTCGETYADAMSFIQIRCKNLLTGDEENPADM</sequence>
<evidence type="ECO:0000256" key="1">
    <source>
        <dbReference type="ARBA" id="ARBA00022598"/>
    </source>
</evidence>
<proteinExistence type="predicted"/>
<dbReference type="GO" id="GO:0005524">
    <property type="term" value="F:ATP binding"/>
    <property type="evidence" value="ECO:0007669"/>
    <property type="project" value="UniProtKB-KW"/>
</dbReference>
<keyword evidence="4" id="KW-0648">Protein biosynthesis</keyword>
<evidence type="ECO:0000256" key="4">
    <source>
        <dbReference type="ARBA" id="ARBA00022917"/>
    </source>
</evidence>